<dbReference type="Proteomes" id="UP000742024">
    <property type="component" value="Unassembled WGS sequence"/>
</dbReference>
<feature type="region of interest" description="Disordered" evidence="2">
    <location>
        <begin position="487"/>
        <end position="582"/>
    </location>
</feature>
<accession>A0ABQ7P7H6</accession>
<evidence type="ECO:0000313" key="4">
    <source>
        <dbReference type="Proteomes" id="UP000742024"/>
    </source>
</evidence>
<feature type="compositionally biased region" description="Acidic residues" evidence="2">
    <location>
        <begin position="518"/>
        <end position="562"/>
    </location>
</feature>
<protein>
    <submittedName>
        <fullName evidence="3">Uncharacterized protein</fullName>
    </submittedName>
</protein>
<feature type="compositionally biased region" description="Low complexity" evidence="2">
    <location>
        <begin position="321"/>
        <end position="357"/>
    </location>
</feature>
<gene>
    <name evidence="3" type="ORF">E4U57_004200</name>
</gene>
<evidence type="ECO:0000313" key="3">
    <source>
        <dbReference type="EMBL" id="KAG5954710.1"/>
    </source>
</evidence>
<name>A0ABQ7P7H6_9HYPO</name>
<keyword evidence="1" id="KW-0539">Nucleus</keyword>
<keyword evidence="4" id="KW-1185">Reference proteome</keyword>
<feature type="region of interest" description="Disordered" evidence="2">
    <location>
        <begin position="321"/>
        <end position="373"/>
    </location>
</feature>
<feature type="region of interest" description="Disordered" evidence="2">
    <location>
        <begin position="59"/>
        <end position="81"/>
    </location>
</feature>
<evidence type="ECO:0000256" key="2">
    <source>
        <dbReference type="SAM" id="MobiDB-lite"/>
    </source>
</evidence>
<feature type="region of interest" description="Disordered" evidence="2">
    <location>
        <begin position="623"/>
        <end position="646"/>
    </location>
</feature>
<comment type="caution">
    <text evidence="3">The sequence shown here is derived from an EMBL/GenBank/DDBJ whole genome shotgun (WGS) entry which is preliminary data.</text>
</comment>
<dbReference type="PANTHER" id="PTHR21712:SF29">
    <property type="entry name" value="PRE-RRNA-PROCESSING PROTEIN FHL1"/>
    <property type="match status" value="1"/>
</dbReference>
<feature type="region of interest" description="Disordered" evidence="2">
    <location>
        <begin position="456"/>
        <end position="475"/>
    </location>
</feature>
<organism evidence="3 4">
    <name type="scientific">Claviceps arundinis</name>
    <dbReference type="NCBI Taxonomy" id="1623583"/>
    <lineage>
        <taxon>Eukaryota</taxon>
        <taxon>Fungi</taxon>
        <taxon>Dikarya</taxon>
        <taxon>Ascomycota</taxon>
        <taxon>Pezizomycotina</taxon>
        <taxon>Sordariomycetes</taxon>
        <taxon>Hypocreomycetidae</taxon>
        <taxon>Hypocreales</taxon>
        <taxon>Clavicipitaceae</taxon>
        <taxon>Claviceps</taxon>
    </lineage>
</organism>
<dbReference type="EMBL" id="SRPR01000310">
    <property type="protein sequence ID" value="KAG5954710.1"/>
    <property type="molecule type" value="Genomic_DNA"/>
</dbReference>
<dbReference type="PANTHER" id="PTHR21712">
    <property type="entry name" value="PRE-RRNA-PROCESSING PROTEIN FHL1"/>
    <property type="match status" value="1"/>
</dbReference>
<reference evidence="3 4" key="1">
    <citation type="journal article" date="2020" name="bioRxiv">
        <title>Whole genome comparisons of ergot fungi reveals the divergence and evolution of species within the genus Claviceps are the result of varying mechanisms driving genome evolution and host range expansion.</title>
        <authorList>
            <person name="Wyka S.A."/>
            <person name="Mondo S.J."/>
            <person name="Liu M."/>
            <person name="Dettman J."/>
            <person name="Nalam V."/>
            <person name="Broders K.D."/>
        </authorList>
    </citation>
    <scope>NUCLEOTIDE SEQUENCE [LARGE SCALE GENOMIC DNA]</scope>
    <source>
        <strain evidence="3 4">LM583</strain>
    </source>
</reference>
<feature type="compositionally biased region" description="Pro residues" evidence="2">
    <location>
        <begin position="489"/>
        <end position="504"/>
    </location>
</feature>
<dbReference type="InterPro" id="IPR045178">
    <property type="entry name" value="Fhl1/FHA1"/>
</dbReference>
<proteinExistence type="predicted"/>
<evidence type="ECO:0000256" key="1">
    <source>
        <dbReference type="ARBA" id="ARBA00023242"/>
    </source>
</evidence>
<sequence length="646" mass="72895">MAGAQQYRDVEVLFVLRAILRGLCLRWITTMFERRFVRPLTENQVRYIKNKYGRDPRFGTPVANAPNFGSSSNRRSGDYPETDDVLGIDFSQFPRQDAVLPQDSLRVSDFPRAGAAVAAGASSAPAAAAAAPAAGAIAIAMPATAMSMPALAMPALAPHPPAEIECPGLGPLNRPDQGIINMSTVAATDLNPLYYGYQGDDVDAECDEIDECFDDATMNVHMDLHMDANTGPLLKQPQNYVDLLRGTDFSSFGHNTANVLEQKLTTAATEANQGQDCTFLDASACANTFENFDCGDGDVDMDFLGDTDAVALLLQQQELQHQQQQQQQPQQQRPQQQQPQQQQPQQQQPQQQQQLQHQHQHQHQQRLQHQQWLQQQQQQHAEQEYHQQRLHQEQQQLQQQEQQLRHDYQSFLAQRQLLLKKANALSAHRQRLSPGSNVSGCHDDTFLASGAVLGGQEHHAAHSRPPCDPNAGDFSNFDAMLQQQTMQLPSPPSLENPLLQPAPAPREGANLDLQACPEVEEDTDDEEEDDDEEEEEEEEKEVDDEEEEDDDDEDDDEDEEDKYDVVVEEPPPRPGRRKMPYQFIKTHPRTEAEEDVFWGKWDAMQKRVKQKLLEERRAKRRAERRKAAKREAAQREAAQWKGVVVC</sequence>